<dbReference type="OrthoDB" id="284538at2"/>
<evidence type="ECO:0000256" key="2">
    <source>
        <dbReference type="SAM" id="MobiDB-lite"/>
    </source>
</evidence>
<keyword evidence="3" id="KW-0732">Signal</keyword>
<evidence type="ECO:0000256" key="3">
    <source>
        <dbReference type="SAM" id="SignalP"/>
    </source>
</evidence>
<sequence precursor="true">MRTVLTLSLAMLCAGSVLAQPGGGRFGGGGPGGAGGAGGFGDMFGSSTLLRDEKVQDEIGLSEQQKDDLRTMAEDMRDEIGSRMRDIFSGMRDMSPEERQSRMEDVRGEMEQIRDDIEGRVKNVLTPTQFERIKQINLQQQVKNQGAEGVLSGSLADELGLTEEQKEQLKAKAEKVRADLQKKMADLRKAAEEELLSVLTPAQREKLKKMMGQEFEVDPRAAFQGGRGGQQGRGGRGGPPSDGPDEL</sequence>
<feature type="chain" id="PRO_5022024615" evidence="3">
    <location>
        <begin position="20"/>
        <end position="247"/>
    </location>
</feature>
<feature type="compositionally biased region" description="Gly residues" evidence="2">
    <location>
        <begin position="225"/>
        <end position="240"/>
    </location>
</feature>
<keyword evidence="5" id="KW-1185">Reference proteome</keyword>
<feature type="signal peptide" evidence="3">
    <location>
        <begin position="1"/>
        <end position="19"/>
    </location>
</feature>
<protein>
    <submittedName>
        <fullName evidence="4">LTXXQ motif protein</fullName>
    </submittedName>
</protein>
<feature type="coiled-coil region" evidence="1">
    <location>
        <begin position="159"/>
        <end position="197"/>
    </location>
</feature>
<proteinExistence type="predicted"/>
<reference evidence="4 5" key="1">
    <citation type="submission" date="2019-02" db="EMBL/GenBank/DDBJ databases">
        <title>Deep-cultivation of Planctomycetes and their phenomic and genomic characterization uncovers novel biology.</title>
        <authorList>
            <person name="Wiegand S."/>
            <person name="Jogler M."/>
            <person name="Boedeker C."/>
            <person name="Pinto D."/>
            <person name="Vollmers J."/>
            <person name="Rivas-Marin E."/>
            <person name="Kohn T."/>
            <person name="Peeters S.H."/>
            <person name="Heuer A."/>
            <person name="Rast P."/>
            <person name="Oberbeckmann S."/>
            <person name="Bunk B."/>
            <person name="Jeske O."/>
            <person name="Meyerdierks A."/>
            <person name="Storesund J.E."/>
            <person name="Kallscheuer N."/>
            <person name="Luecker S."/>
            <person name="Lage O.M."/>
            <person name="Pohl T."/>
            <person name="Merkel B.J."/>
            <person name="Hornburger P."/>
            <person name="Mueller R.-W."/>
            <person name="Bruemmer F."/>
            <person name="Labrenz M."/>
            <person name="Spormann A.M."/>
            <person name="Op den Camp H."/>
            <person name="Overmann J."/>
            <person name="Amann R."/>
            <person name="Jetten M.S.M."/>
            <person name="Mascher T."/>
            <person name="Medema M.H."/>
            <person name="Devos D.P."/>
            <person name="Kaster A.-K."/>
            <person name="Ovreas L."/>
            <person name="Rohde M."/>
            <person name="Galperin M.Y."/>
            <person name="Jogler C."/>
        </authorList>
    </citation>
    <scope>NUCLEOTIDE SEQUENCE [LARGE SCALE GENOMIC DNA]</scope>
    <source>
        <strain evidence="4 5">Pla175</strain>
    </source>
</reference>
<dbReference type="KEGG" id="pnd:Pla175_33860"/>
<organism evidence="4 5">
    <name type="scientific">Pirellulimonas nuda</name>
    <dbReference type="NCBI Taxonomy" id="2528009"/>
    <lineage>
        <taxon>Bacteria</taxon>
        <taxon>Pseudomonadati</taxon>
        <taxon>Planctomycetota</taxon>
        <taxon>Planctomycetia</taxon>
        <taxon>Pirellulales</taxon>
        <taxon>Lacipirellulaceae</taxon>
        <taxon>Pirellulimonas</taxon>
    </lineage>
</organism>
<evidence type="ECO:0000313" key="5">
    <source>
        <dbReference type="Proteomes" id="UP000317429"/>
    </source>
</evidence>
<dbReference type="AlphaFoldDB" id="A0A518DET6"/>
<evidence type="ECO:0000256" key="1">
    <source>
        <dbReference type="SAM" id="Coils"/>
    </source>
</evidence>
<accession>A0A518DET6</accession>
<evidence type="ECO:0000313" key="4">
    <source>
        <dbReference type="EMBL" id="QDU89987.1"/>
    </source>
</evidence>
<feature type="region of interest" description="Disordered" evidence="2">
    <location>
        <begin position="202"/>
        <end position="247"/>
    </location>
</feature>
<keyword evidence="1" id="KW-0175">Coiled coil</keyword>
<gene>
    <name evidence="4" type="ORF">Pla175_33860</name>
</gene>
<dbReference type="Proteomes" id="UP000317429">
    <property type="component" value="Chromosome"/>
</dbReference>
<dbReference type="RefSeq" id="WP_145287600.1">
    <property type="nucleotide sequence ID" value="NZ_CP036291.1"/>
</dbReference>
<name>A0A518DET6_9BACT</name>
<dbReference type="EMBL" id="CP036291">
    <property type="protein sequence ID" value="QDU89987.1"/>
    <property type="molecule type" value="Genomic_DNA"/>
</dbReference>